<evidence type="ECO:0000256" key="1">
    <source>
        <dbReference type="SAM" id="Phobius"/>
    </source>
</evidence>
<keyword evidence="1" id="KW-0472">Membrane</keyword>
<keyword evidence="1" id="KW-1133">Transmembrane helix</keyword>
<evidence type="ECO:0000256" key="2">
    <source>
        <dbReference type="SAM" id="SignalP"/>
    </source>
</evidence>
<dbReference type="GeneTree" id="ENSGT01050000244806"/>
<evidence type="ECO:0000313" key="5">
    <source>
        <dbReference type="Proteomes" id="UP000261540"/>
    </source>
</evidence>
<dbReference type="InterPro" id="IPR013106">
    <property type="entry name" value="Ig_V-set"/>
</dbReference>
<dbReference type="Proteomes" id="UP000261540">
    <property type="component" value="Unplaced"/>
</dbReference>
<evidence type="ECO:0000259" key="3">
    <source>
        <dbReference type="PROSITE" id="PS50835"/>
    </source>
</evidence>
<feature type="domain" description="Ig-like" evidence="3">
    <location>
        <begin position="136"/>
        <end position="223"/>
    </location>
</feature>
<accession>A0A3B3SY86</accession>
<feature type="transmembrane region" description="Helical" evidence="1">
    <location>
        <begin position="238"/>
        <end position="259"/>
    </location>
</feature>
<dbReference type="PANTHER" id="PTHR21063:SF4">
    <property type="entry name" value="CD48 ANTIGEN-RELATED"/>
    <property type="match status" value="1"/>
</dbReference>
<reference evidence="4" key="1">
    <citation type="submission" date="2025-08" db="UniProtKB">
        <authorList>
            <consortium name="Ensembl"/>
        </authorList>
    </citation>
    <scope>IDENTIFICATION</scope>
</reference>
<feature type="chain" id="PRO_5017303483" evidence="2">
    <location>
        <begin position="26"/>
        <end position="329"/>
    </location>
</feature>
<dbReference type="InterPro" id="IPR036179">
    <property type="entry name" value="Ig-like_dom_sf"/>
</dbReference>
<dbReference type="SUPFAM" id="SSF48726">
    <property type="entry name" value="Immunoglobulin"/>
    <property type="match status" value="2"/>
</dbReference>
<feature type="signal peptide" evidence="2">
    <location>
        <begin position="1"/>
        <end position="25"/>
    </location>
</feature>
<keyword evidence="1" id="KW-0812">Transmembrane</keyword>
<dbReference type="Pfam" id="PF07686">
    <property type="entry name" value="V-set"/>
    <property type="match status" value="1"/>
</dbReference>
<sequence>MPLKYSRRFGAGCLLTLLMIPGLLGQEGKTVAITERLGNSVTLHTGVTGLQNDSVIVWTFGTSSPPPTIAKSVYGRIETNISERFRERLQLDPQTGSLSITNISTSDAGIYQLHIINGQILKREFTLEIYYPVNRPHITSLQASRRSSVHLSASGRCWVLCFVENGRDVTLSWYRGTERLNQTSSPDLSTSLSLRLEIWEDSPVYSCVATNPVSKEAAEGNIKQLCAELGPSPTPRIYVIPAVLIPTAMILTGSIYLIYKSKKSRKIEESENPRDAGSDQVTYADIDTGRTNTQLLGESITEAERRTVYAALSTSAYQPEAAEQHNKVP</sequence>
<dbReference type="PANTHER" id="PTHR21063">
    <property type="entry name" value="LFA-3"/>
    <property type="match status" value="1"/>
</dbReference>
<dbReference type="AlphaFoldDB" id="A0A3B3SY86"/>
<protein>
    <submittedName>
        <fullName evidence="4">SLAM family member 9-like</fullName>
    </submittedName>
</protein>
<dbReference type="Gene3D" id="2.60.40.10">
    <property type="entry name" value="Immunoglobulins"/>
    <property type="match status" value="2"/>
</dbReference>
<dbReference type="Ensembl" id="ENSPKIT00000016289.1">
    <property type="protein sequence ID" value="ENSPKIP00000035360.1"/>
    <property type="gene ID" value="ENSPKIG00000014333.1"/>
</dbReference>
<keyword evidence="5" id="KW-1185">Reference proteome</keyword>
<dbReference type="InterPro" id="IPR013783">
    <property type="entry name" value="Ig-like_fold"/>
</dbReference>
<dbReference type="CDD" id="cd00096">
    <property type="entry name" value="Ig"/>
    <property type="match status" value="1"/>
</dbReference>
<dbReference type="InterPro" id="IPR007110">
    <property type="entry name" value="Ig-like_dom"/>
</dbReference>
<organism evidence="4 5">
    <name type="scientific">Paramormyrops kingsleyae</name>
    <dbReference type="NCBI Taxonomy" id="1676925"/>
    <lineage>
        <taxon>Eukaryota</taxon>
        <taxon>Metazoa</taxon>
        <taxon>Chordata</taxon>
        <taxon>Craniata</taxon>
        <taxon>Vertebrata</taxon>
        <taxon>Euteleostomi</taxon>
        <taxon>Actinopterygii</taxon>
        <taxon>Neopterygii</taxon>
        <taxon>Teleostei</taxon>
        <taxon>Osteoglossocephala</taxon>
        <taxon>Osteoglossomorpha</taxon>
        <taxon>Osteoglossiformes</taxon>
        <taxon>Mormyridae</taxon>
        <taxon>Paramormyrops</taxon>
    </lineage>
</organism>
<reference evidence="4" key="2">
    <citation type="submission" date="2025-09" db="UniProtKB">
        <authorList>
            <consortium name="Ensembl"/>
        </authorList>
    </citation>
    <scope>IDENTIFICATION</scope>
</reference>
<name>A0A3B3SY86_9TELE</name>
<dbReference type="PROSITE" id="PS50835">
    <property type="entry name" value="IG_LIKE"/>
    <property type="match status" value="1"/>
</dbReference>
<keyword evidence="2" id="KW-0732">Signal</keyword>
<evidence type="ECO:0000313" key="4">
    <source>
        <dbReference type="Ensembl" id="ENSPKIP00000035360.1"/>
    </source>
</evidence>
<proteinExistence type="predicted"/>